<reference evidence="1 2" key="1">
    <citation type="journal article" date="2019" name="Int. J. Syst. Evol. Microbiol.">
        <title>The Global Catalogue of Microorganisms (GCM) 10K type strain sequencing project: providing services to taxonomists for standard genome sequencing and annotation.</title>
        <authorList>
            <consortium name="The Broad Institute Genomics Platform"/>
            <consortium name="The Broad Institute Genome Sequencing Center for Infectious Disease"/>
            <person name="Wu L."/>
            <person name="Ma J."/>
        </authorList>
    </citation>
    <scope>NUCLEOTIDE SEQUENCE [LARGE SCALE GENOMIC DNA]</scope>
    <source>
        <strain evidence="1 2">JCM 9650</strain>
    </source>
</reference>
<evidence type="ECO:0000313" key="2">
    <source>
        <dbReference type="Proteomes" id="UP001501423"/>
    </source>
</evidence>
<comment type="caution">
    <text evidence="1">The sequence shown here is derived from an EMBL/GenBank/DDBJ whole genome shotgun (WGS) entry which is preliminary data.</text>
</comment>
<proteinExistence type="predicted"/>
<evidence type="ECO:0000313" key="1">
    <source>
        <dbReference type="EMBL" id="GAA2918216.1"/>
    </source>
</evidence>
<keyword evidence="2" id="KW-1185">Reference proteome</keyword>
<dbReference type="EMBL" id="BAAAVA010000013">
    <property type="protein sequence ID" value="GAA2918216.1"/>
    <property type="molecule type" value="Genomic_DNA"/>
</dbReference>
<protein>
    <submittedName>
        <fullName evidence="1">Uncharacterized protein</fullName>
    </submittedName>
</protein>
<dbReference type="Proteomes" id="UP001501423">
    <property type="component" value="Unassembled WGS sequence"/>
</dbReference>
<name>A0ABN3WJU7_9ACTN</name>
<sequence length="69" mass="6860">MTQRLRTYKSLGALALTAQAPHSTLFTATGALLAGAAVAAVPVTRSLSGADRPAMRAGAGKLPLLSSPG</sequence>
<gene>
    <name evidence="1" type="ORF">GCM10010478_17680</name>
</gene>
<organism evidence="1 2">
    <name type="scientific">Streptomyces erythrogriseus</name>
    <dbReference type="NCBI Taxonomy" id="284027"/>
    <lineage>
        <taxon>Bacteria</taxon>
        <taxon>Bacillati</taxon>
        <taxon>Actinomycetota</taxon>
        <taxon>Actinomycetes</taxon>
        <taxon>Kitasatosporales</taxon>
        <taxon>Streptomycetaceae</taxon>
        <taxon>Streptomyces</taxon>
        <taxon>Streptomyces griseoincarnatus group</taxon>
    </lineage>
</organism>
<accession>A0ABN3WJU7</accession>